<evidence type="ECO:0000313" key="10">
    <source>
        <dbReference type="EMBL" id="CAL4099631.1"/>
    </source>
</evidence>
<feature type="transmembrane region" description="Helical" evidence="8">
    <location>
        <begin position="213"/>
        <end position="234"/>
    </location>
</feature>
<comment type="catalytic activity">
    <reaction evidence="1">
        <text>S-ubiquitinyl-[E2 ubiquitin-conjugating enzyme]-L-cysteine + [acceptor protein]-L-lysine = [E2 ubiquitin-conjugating enzyme]-L-cysteine + N(6)-ubiquitinyl-[acceptor protein]-L-lysine.</text>
        <dbReference type="EC" id="2.3.2.26"/>
    </reaction>
</comment>
<comment type="caution">
    <text evidence="10">The sequence shown here is derived from an EMBL/GenBank/DDBJ whole genome shotgun (WGS) entry which is preliminary data.</text>
</comment>
<gene>
    <name evidence="10" type="ORF">MNOR_LOCUS16546</name>
</gene>
<dbReference type="PROSITE" id="PS50237">
    <property type="entry name" value="HECT"/>
    <property type="match status" value="1"/>
</dbReference>
<proteinExistence type="predicted"/>
<dbReference type="CDD" id="cd00078">
    <property type="entry name" value="HECTc"/>
    <property type="match status" value="1"/>
</dbReference>
<name>A0AAV2QUS0_MEGNR</name>
<keyword evidence="4" id="KW-0963">Cytoplasm</keyword>
<evidence type="ECO:0000256" key="5">
    <source>
        <dbReference type="ARBA" id="ARBA00022679"/>
    </source>
</evidence>
<protein>
    <recommendedName>
        <fullName evidence="3">HECT-type E3 ubiquitin transferase</fullName>
        <ecNumber evidence="3">2.3.2.26</ecNumber>
    </recommendedName>
</protein>
<dbReference type="Gene3D" id="3.30.2160.10">
    <property type="entry name" value="Hect, E3 ligase catalytic domain"/>
    <property type="match status" value="1"/>
</dbReference>
<dbReference type="EC" id="2.3.2.26" evidence="3"/>
<dbReference type="SMART" id="SM00119">
    <property type="entry name" value="HECTc"/>
    <property type="match status" value="1"/>
</dbReference>
<dbReference type="InterPro" id="IPR000569">
    <property type="entry name" value="HECT_dom"/>
</dbReference>
<dbReference type="InterPro" id="IPR035983">
    <property type="entry name" value="Hect_E3_ubiquitin_ligase"/>
</dbReference>
<sequence length="474" mass="54323">EIAGTDTDRRVLISALKVLELLYKENLKYGKKSMRLPYEEFYIPEIGEKIDIRTDYMNWLASKGSSFTRSNKIKISFCEFPFLFDSTAKTLLLRADATRQMQGAMQDAVLHSNPMQLFFNPTQVQFLNLNIHRNNIVQDTINQLLFHGITDFKRPLRVTFIGEEAEDAGGVRKEFFLLLIREILNPDYGMFTEFTETRAIWFREGAIETDATYALIGIVCGLAIYNFTIIHLPFPLALYKKLLGVPTSIDDLSDLDPLLAKNLYKLLEYDGEDVEDVFCLNFSVTQDFFGETKSIPLKEGGDEIPVTSANKQEYVDLLVNYKLNKSVDSQYQAFHSGFYKVCGDSVLKLFHPLELMALVVGNENYDWNELEKNTEYKGEFAADHTTIKIFWEVFHELSLEQKKEFLKFLTGTDRIPIMGMKALKMIIQSTSDTNYLPVAHTCVTQLDLPTFNTKSKLKYKLVQAIQQSEGFGLV</sequence>
<dbReference type="Proteomes" id="UP001497623">
    <property type="component" value="Unassembled WGS sequence"/>
</dbReference>
<dbReference type="Gene3D" id="3.90.1750.10">
    <property type="entry name" value="Hect, E3 ligase catalytic domains"/>
    <property type="match status" value="1"/>
</dbReference>
<keyword evidence="6 7" id="KW-0833">Ubl conjugation pathway</keyword>
<feature type="active site" description="Glycyl thioester intermediate" evidence="7">
    <location>
        <position position="442"/>
    </location>
</feature>
<dbReference type="Pfam" id="PF00632">
    <property type="entry name" value="HECT"/>
    <property type="match status" value="1"/>
</dbReference>
<dbReference type="EMBL" id="CAXKWB010010929">
    <property type="protein sequence ID" value="CAL4099631.1"/>
    <property type="molecule type" value="Genomic_DNA"/>
</dbReference>
<organism evidence="10 11">
    <name type="scientific">Meganyctiphanes norvegica</name>
    <name type="common">Northern krill</name>
    <name type="synonym">Thysanopoda norvegica</name>
    <dbReference type="NCBI Taxonomy" id="48144"/>
    <lineage>
        <taxon>Eukaryota</taxon>
        <taxon>Metazoa</taxon>
        <taxon>Ecdysozoa</taxon>
        <taxon>Arthropoda</taxon>
        <taxon>Crustacea</taxon>
        <taxon>Multicrustacea</taxon>
        <taxon>Malacostraca</taxon>
        <taxon>Eumalacostraca</taxon>
        <taxon>Eucarida</taxon>
        <taxon>Euphausiacea</taxon>
        <taxon>Euphausiidae</taxon>
        <taxon>Meganyctiphanes</taxon>
    </lineage>
</organism>
<dbReference type="GO" id="GO:0061630">
    <property type="term" value="F:ubiquitin protein ligase activity"/>
    <property type="evidence" value="ECO:0007669"/>
    <property type="project" value="UniProtKB-EC"/>
</dbReference>
<evidence type="ECO:0000259" key="9">
    <source>
        <dbReference type="PROSITE" id="PS50237"/>
    </source>
</evidence>
<dbReference type="PANTHER" id="PTHR45700:SF8">
    <property type="entry name" value="HECT-TYPE E3 UBIQUITIN TRANSFERASE"/>
    <property type="match status" value="1"/>
</dbReference>
<comment type="subcellular location">
    <subcellularLocation>
        <location evidence="2">Cytoplasm</location>
    </subcellularLocation>
</comment>
<evidence type="ECO:0000256" key="1">
    <source>
        <dbReference type="ARBA" id="ARBA00000885"/>
    </source>
</evidence>
<keyword evidence="11" id="KW-1185">Reference proteome</keyword>
<keyword evidence="8" id="KW-1133">Transmembrane helix</keyword>
<dbReference type="GO" id="GO:0009966">
    <property type="term" value="P:regulation of signal transduction"/>
    <property type="evidence" value="ECO:0007669"/>
    <property type="project" value="UniProtKB-ARBA"/>
</dbReference>
<keyword evidence="8" id="KW-0472">Membrane</keyword>
<dbReference type="InterPro" id="IPR044611">
    <property type="entry name" value="E3A/B/C-like"/>
</dbReference>
<dbReference type="GO" id="GO:0005737">
    <property type="term" value="C:cytoplasm"/>
    <property type="evidence" value="ECO:0007669"/>
    <property type="project" value="UniProtKB-SubCell"/>
</dbReference>
<reference evidence="10 11" key="1">
    <citation type="submission" date="2024-05" db="EMBL/GenBank/DDBJ databases">
        <authorList>
            <person name="Wallberg A."/>
        </authorList>
    </citation>
    <scope>NUCLEOTIDE SEQUENCE [LARGE SCALE GENOMIC DNA]</scope>
</reference>
<keyword evidence="5" id="KW-0808">Transferase</keyword>
<keyword evidence="8" id="KW-0812">Transmembrane</keyword>
<evidence type="ECO:0000256" key="7">
    <source>
        <dbReference type="PROSITE-ProRule" id="PRU00104"/>
    </source>
</evidence>
<evidence type="ECO:0000256" key="2">
    <source>
        <dbReference type="ARBA" id="ARBA00004496"/>
    </source>
</evidence>
<dbReference type="Gene3D" id="3.30.2410.10">
    <property type="entry name" value="Hect, E3 ligase catalytic domain"/>
    <property type="match status" value="1"/>
</dbReference>
<evidence type="ECO:0000256" key="4">
    <source>
        <dbReference type="ARBA" id="ARBA00022490"/>
    </source>
</evidence>
<dbReference type="SUPFAM" id="SSF56204">
    <property type="entry name" value="Hect, E3 ligase catalytic domain"/>
    <property type="match status" value="1"/>
</dbReference>
<dbReference type="PANTHER" id="PTHR45700">
    <property type="entry name" value="UBIQUITIN-PROTEIN LIGASE E3C"/>
    <property type="match status" value="1"/>
</dbReference>
<dbReference type="FunFam" id="3.30.2160.10:FF:000004">
    <property type="entry name" value="probable E3 ubiquitin-protein ligase HERC4 isoform X1"/>
    <property type="match status" value="1"/>
</dbReference>
<dbReference type="FunFam" id="3.30.2410.10:FF:000003">
    <property type="entry name" value="probable E3 ubiquitin-protein ligase HERC4 isoform X1"/>
    <property type="match status" value="1"/>
</dbReference>
<feature type="non-terminal residue" evidence="10">
    <location>
        <position position="1"/>
    </location>
</feature>
<evidence type="ECO:0000256" key="6">
    <source>
        <dbReference type="ARBA" id="ARBA00022786"/>
    </source>
</evidence>
<evidence type="ECO:0000256" key="8">
    <source>
        <dbReference type="SAM" id="Phobius"/>
    </source>
</evidence>
<feature type="domain" description="HECT" evidence="9">
    <location>
        <begin position="148"/>
        <end position="474"/>
    </location>
</feature>
<dbReference type="GO" id="GO:0000209">
    <property type="term" value="P:protein polyubiquitination"/>
    <property type="evidence" value="ECO:0007669"/>
    <property type="project" value="InterPro"/>
</dbReference>
<accession>A0AAV2QUS0</accession>
<evidence type="ECO:0000313" key="11">
    <source>
        <dbReference type="Proteomes" id="UP001497623"/>
    </source>
</evidence>
<feature type="non-terminal residue" evidence="10">
    <location>
        <position position="474"/>
    </location>
</feature>
<evidence type="ECO:0000256" key="3">
    <source>
        <dbReference type="ARBA" id="ARBA00012485"/>
    </source>
</evidence>
<dbReference type="AlphaFoldDB" id="A0AAV2QUS0"/>